<sequence length="154" mass="16745">MRCFVVEKTFVLAVKGVVVKDGRMLIVKRSADDETGGGTWECPGGKLDFGETLETALVREIAEETGLEVVAGQLLFATSILTSPVRQVAILTYLCQAESDDVRLSAEHADFCWAGKDEVKALLAPGIVSDFEKHGVFERAEIWEGMGNPASFIH</sequence>
<dbReference type="Pfam" id="PF00293">
    <property type="entry name" value="NUDIX"/>
    <property type="match status" value="1"/>
</dbReference>
<dbReference type="SUPFAM" id="SSF55811">
    <property type="entry name" value="Nudix"/>
    <property type="match status" value="1"/>
</dbReference>
<reference evidence="5 6" key="1">
    <citation type="submission" date="2018-07" db="EMBL/GenBank/DDBJ databases">
        <title>Bacillus sp. YLB-04 draft genome sequence.</title>
        <authorList>
            <person name="Yu L."/>
            <person name="Tang X."/>
        </authorList>
    </citation>
    <scope>NUCLEOTIDE SEQUENCE [LARGE SCALE GENOMIC DNA]</scope>
    <source>
        <strain evidence="5 6">YLB-04</strain>
    </source>
</reference>
<evidence type="ECO:0000313" key="6">
    <source>
        <dbReference type="Proteomes" id="UP000257144"/>
    </source>
</evidence>
<dbReference type="InterPro" id="IPR020084">
    <property type="entry name" value="NUDIX_hydrolase_CS"/>
</dbReference>
<dbReference type="Proteomes" id="UP000257144">
    <property type="component" value="Unassembled WGS sequence"/>
</dbReference>
<comment type="caution">
    <text evidence="5">The sequence shown here is derived from an EMBL/GenBank/DDBJ whole genome shotgun (WGS) entry which is preliminary data.</text>
</comment>
<dbReference type="InterPro" id="IPR000086">
    <property type="entry name" value="NUDIX_hydrolase_dom"/>
</dbReference>
<evidence type="ECO:0000256" key="2">
    <source>
        <dbReference type="ARBA" id="ARBA00022801"/>
    </source>
</evidence>
<evidence type="ECO:0000259" key="4">
    <source>
        <dbReference type="PROSITE" id="PS51462"/>
    </source>
</evidence>
<accession>A0A3D8GV27</accession>
<dbReference type="PROSITE" id="PS00893">
    <property type="entry name" value="NUDIX_BOX"/>
    <property type="match status" value="1"/>
</dbReference>
<gene>
    <name evidence="5" type="ORF">DRW41_00075</name>
</gene>
<organism evidence="5 6">
    <name type="scientific">Neobacillus piezotolerans</name>
    <dbReference type="NCBI Taxonomy" id="2259171"/>
    <lineage>
        <taxon>Bacteria</taxon>
        <taxon>Bacillati</taxon>
        <taxon>Bacillota</taxon>
        <taxon>Bacilli</taxon>
        <taxon>Bacillales</taxon>
        <taxon>Bacillaceae</taxon>
        <taxon>Neobacillus</taxon>
    </lineage>
</organism>
<dbReference type="InterPro" id="IPR015797">
    <property type="entry name" value="NUDIX_hydrolase-like_dom_sf"/>
</dbReference>
<keyword evidence="6" id="KW-1185">Reference proteome</keyword>
<dbReference type="PANTHER" id="PTHR43046:SF14">
    <property type="entry name" value="MUTT_NUDIX FAMILY PROTEIN"/>
    <property type="match status" value="1"/>
</dbReference>
<dbReference type="Gene3D" id="3.90.79.10">
    <property type="entry name" value="Nucleoside Triphosphate Pyrophosphohydrolase"/>
    <property type="match status" value="1"/>
</dbReference>
<protein>
    <submittedName>
        <fullName evidence="5">DNA mismatch repair protein MutT</fullName>
    </submittedName>
</protein>
<dbReference type="AlphaFoldDB" id="A0A3D8GV27"/>
<comment type="cofactor">
    <cofactor evidence="1">
        <name>Mg(2+)</name>
        <dbReference type="ChEBI" id="CHEBI:18420"/>
    </cofactor>
</comment>
<proteinExistence type="inferred from homology"/>
<dbReference type="CDD" id="cd04699">
    <property type="entry name" value="NUDIX_MutT_Nudt1"/>
    <property type="match status" value="1"/>
</dbReference>
<keyword evidence="2 3" id="KW-0378">Hydrolase</keyword>
<feature type="domain" description="Nudix hydrolase" evidence="4">
    <location>
        <begin position="9"/>
        <end position="136"/>
    </location>
</feature>
<evidence type="ECO:0000256" key="1">
    <source>
        <dbReference type="ARBA" id="ARBA00001946"/>
    </source>
</evidence>
<dbReference type="PRINTS" id="PR00502">
    <property type="entry name" value="NUDIXFAMILY"/>
</dbReference>
<comment type="similarity">
    <text evidence="3">Belongs to the Nudix hydrolase family.</text>
</comment>
<dbReference type="PROSITE" id="PS51462">
    <property type="entry name" value="NUDIX"/>
    <property type="match status" value="1"/>
</dbReference>
<dbReference type="InterPro" id="IPR020476">
    <property type="entry name" value="Nudix_hydrolase"/>
</dbReference>
<dbReference type="PANTHER" id="PTHR43046">
    <property type="entry name" value="GDP-MANNOSE MANNOSYL HYDROLASE"/>
    <property type="match status" value="1"/>
</dbReference>
<dbReference type="GO" id="GO:0016787">
    <property type="term" value="F:hydrolase activity"/>
    <property type="evidence" value="ECO:0007669"/>
    <property type="project" value="UniProtKB-KW"/>
</dbReference>
<dbReference type="OrthoDB" id="9787476at2"/>
<evidence type="ECO:0000256" key="3">
    <source>
        <dbReference type="RuleBase" id="RU003476"/>
    </source>
</evidence>
<evidence type="ECO:0000313" key="5">
    <source>
        <dbReference type="EMBL" id="RDU38011.1"/>
    </source>
</evidence>
<name>A0A3D8GV27_9BACI</name>
<dbReference type="EMBL" id="QNQT01000001">
    <property type="protein sequence ID" value="RDU38011.1"/>
    <property type="molecule type" value="Genomic_DNA"/>
</dbReference>